<reference evidence="5" key="2">
    <citation type="journal article" date="2018" name="BMC Genomics">
        <title>A manually annotated Actinidia chinensis var. chinensis (kiwifruit) genome highlights the challenges associated with draft genomes and gene prediction in plants.</title>
        <authorList>
            <person name="Pilkington S.M."/>
            <person name="Crowhurst R."/>
            <person name="Hilario E."/>
            <person name="Nardozza S."/>
            <person name="Fraser L."/>
            <person name="Peng Y."/>
            <person name="Gunaseelan K."/>
            <person name="Simpson R."/>
            <person name="Tahir J."/>
            <person name="Deroles S.C."/>
            <person name="Templeton K."/>
            <person name="Luo Z."/>
            <person name="Davy M."/>
            <person name="Cheng C."/>
            <person name="McNeilage M."/>
            <person name="Scaglione D."/>
            <person name="Liu Y."/>
            <person name="Zhang Q."/>
            <person name="Datson P."/>
            <person name="De Silva N."/>
            <person name="Gardiner S.E."/>
            <person name="Bassett H."/>
            <person name="Chagne D."/>
            <person name="McCallum J."/>
            <person name="Dzierzon H."/>
            <person name="Deng C."/>
            <person name="Wang Y.Y."/>
            <person name="Barron L."/>
            <person name="Manako K."/>
            <person name="Bowen J."/>
            <person name="Foster T.M."/>
            <person name="Erridge Z.A."/>
            <person name="Tiffin H."/>
            <person name="Waite C.N."/>
            <person name="Davies K.M."/>
            <person name="Grierson E.P."/>
            <person name="Laing W.A."/>
            <person name="Kirk R."/>
            <person name="Chen X."/>
            <person name="Wood M."/>
            <person name="Montefiori M."/>
            <person name="Brummell D.A."/>
            <person name="Schwinn K.E."/>
            <person name="Catanach A."/>
            <person name="Fullerton C."/>
            <person name="Li D."/>
            <person name="Meiyalaghan S."/>
            <person name="Nieuwenhuizen N."/>
            <person name="Read N."/>
            <person name="Prakash R."/>
            <person name="Hunter D."/>
            <person name="Zhang H."/>
            <person name="McKenzie M."/>
            <person name="Knabel M."/>
            <person name="Harris A."/>
            <person name="Allan A.C."/>
            <person name="Gleave A."/>
            <person name="Chen A."/>
            <person name="Janssen B.J."/>
            <person name="Plunkett B."/>
            <person name="Ampomah-Dwamena C."/>
            <person name="Voogd C."/>
            <person name="Leif D."/>
            <person name="Lafferty D."/>
            <person name="Souleyre E.J.F."/>
            <person name="Varkonyi-Gasic E."/>
            <person name="Gambi F."/>
            <person name="Hanley J."/>
            <person name="Yao J.L."/>
            <person name="Cheung J."/>
            <person name="David K.M."/>
            <person name="Warren B."/>
            <person name="Marsh K."/>
            <person name="Snowden K.C."/>
            <person name="Lin-Wang K."/>
            <person name="Brian L."/>
            <person name="Martinez-Sanchez M."/>
            <person name="Wang M."/>
            <person name="Ileperuma N."/>
            <person name="Macnee N."/>
            <person name="Campin R."/>
            <person name="McAtee P."/>
            <person name="Drummond R.S.M."/>
            <person name="Espley R.V."/>
            <person name="Ireland H.S."/>
            <person name="Wu R."/>
            <person name="Atkinson R.G."/>
            <person name="Karunairetnam S."/>
            <person name="Bulley S."/>
            <person name="Chunkath S."/>
            <person name="Hanley Z."/>
            <person name="Storey R."/>
            <person name="Thrimawithana A.H."/>
            <person name="Thomson S."/>
            <person name="David C."/>
            <person name="Testolin R."/>
            <person name="Huang H."/>
            <person name="Hellens R.P."/>
            <person name="Schaffer R.J."/>
        </authorList>
    </citation>
    <scope>NUCLEOTIDE SEQUENCE [LARGE SCALE GENOMIC DNA]</scope>
    <source>
        <strain evidence="5">cv. Red5</strain>
    </source>
</reference>
<dbReference type="EMBL" id="NKQK01000020">
    <property type="protein sequence ID" value="PSS01859.1"/>
    <property type="molecule type" value="Genomic_DNA"/>
</dbReference>
<evidence type="ECO:0000313" key="5">
    <source>
        <dbReference type="Proteomes" id="UP000241394"/>
    </source>
</evidence>
<feature type="domain" description="AB hydrolase-1" evidence="3">
    <location>
        <begin position="26"/>
        <end position="262"/>
    </location>
</feature>
<dbReference type="FunCoup" id="A0A2R6Q4R1">
    <property type="interactions" value="1"/>
</dbReference>
<evidence type="ECO:0000256" key="1">
    <source>
        <dbReference type="ARBA" id="ARBA00008645"/>
    </source>
</evidence>
<dbReference type="SUPFAM" id="SSF53474">
    <property type="entry name" value="alpha/beta-Hydrolases"/>
    <property type="match status" value="1"/>
</dbReference>
<proteinExistence type="inferred from homology"/>
<dbReference type="FunFam" id="3.40.50.1820:FF:000042">
    <property type="entry name" value="probable strigolactone esterase DAD2"/>
    <property type="match status" value="1"/>
</dbReference>
<dbReference type="InterPro" id="IPR000073">
    <property type="entry name" value="AB_hydrolase_1"/>
</dbReference>
<accession>A0A2R6Q4R1</accession>
<dbReference type="PANTHER" id="PTHR43039">
    <property type="entry name" value="ESTERASE-RELATED"/>
    <property type="match status" value="1"/>
</dbReference>
<protein>
    <submittedName>
        <fullName evidence="4">Strigolactone esterase</fullName>
    </submittedName>
</protein>
<dbReference type="OMA" id="WDKIIPV"/>
<dbReference type="GO" id="GO:0016787">
    <property type="term" value="F:hydrolase activity"/>
    <property type="evidence" value="ECO:0007669"/>
    <property type="project" value="UniProtKB-KW"/>
</dbReference>
<evidence type="ECO:0000313" key="4">
    <source>
        <dbReference type="EMBL" id="PSS01859.1"/>
    </source>
</evidence>
<dbReference type="OrthoDB" id="408373at2759"/>
<dbReference type="Gramene" id="PSS01859">
    <property type="protein sequence ID" value="PSS01859"/>
    <property type="gene ID" value="CEY00_Acc23216"/>
</dbReference>
<evidence type="ECO:0000259" key="3">
    <source>
        <dbReference type="Pfam" id="PF12697"/>
    </source>
</evidence>
<dbReference type="Proteomes" id="UP000241394">
    <property type="component" value="Chromosome LG20"/>
</dbReference>
<comment type="caution">
    <text evidence="4">The sequence shown here is derived from an EMBL/GenBank/DDBJ whole genome shotgun (WGS) entry which is preliminary data.</text>
</comment>
<organism evidence="4 5">
    <name type="scientific">Actinidia chinensis var. chinensis</name>
    <name type="common">Chinese soft-hair kiwi</name>
    <dbReference type="NCBI Taxonomy" id="1590841"/>
    <lineage>
        <taxon>Eukaryota</taxon>
        <taxon>Viridiplantae</taxon>
        <taxon>Streptophyta</taxon>
        <taxon>Embryophyta</taxon>
        <taxon>Tracheophyta</taxon>
        <taxon>Spermatophyta</taxon>
        <taxon>Magnoliopsida</taxon>
        <taxon>eudicotyledons</taxon>
        <taxon>Gunneridae</taxon>
        <taxon>Pentapetalae</taxon>
        <taxon>asterids</taxon>
        <taxon>Ericales</taxon>
        <taxon>Actinidiaceae</taxon>
        <taxon>Actinidia</taxon>
    </lineage>
</organism>
<dbReference type="InParanoid" id="A0A2R6Q4R1"/>
<dbReference type="STRING" id="1590841.A0A2R6Q4R1"/>
<dbReference type="InterPro" id="IPR029058">
    <property type="entry name" value="AB_hydrolase_fold"/>
</dbReference>
<keyword evidence="2" id="KW-0378">Hydrolase</keyword>
<sequence length="274" mass="30241">MVMVGEGLSLSIAMNARTIGAGTETVVLAHGFGADQSVWDKIVPSLTQRCRVVLFDWAFSGSIKDPTLFDPVKYSTFDAFADDLISLLDEMNLKSVVFVGHSMSGMIGCVASTKRPELFNRLILVGASPRYINLEDYEGGFEITEVDQLLSSIESNFHQWASSFASLVVDPNDPISVDKFKNCLQRMRPEVALSVAKLIFYSDQRDTLEKVVIPCTIIQTINDVAVPVLVGDYMMKRIKAKSTVEIIEVDGHFPQLTAHVQFLEVLGGVLPFDL</sequence>
<reference evidence="4 5" key="1">
    <citation type="submission" date="2017-07" db="EMBL/GenBank/DDBJ databases">
        <title>An improved, manually edited Actinidia chinensis var. chinensis (kiwifruit) genome highlights the challenges associated with draft genomes and gene prediction in plants.</title>
        <authorList>
            <person name="Pilkington S."/>
            <person name="Crowhurst R."/>
            <person name="Hilario E."/>
            <person name="Nardozza S."/>
            <person name="Fraser L."/>
            <person name="Peng Y."/>
            <person name="Gunaseelan K."/>
            <person name="Simpson R."/>
            <person name="Tahir J."/>
            <person name="Deroles S."/>
            <person name="Templeton K."/>
            <person name="Luo Z."/>
            <person name="Davy M."/>
            <person name="Cheng C."/>
            <person name="Mcneilage M."/>
            <person name="Scaglione D."/>
            <person name="Liu Y."/>
            <person name="Zhang Q."/>
            <person name="Datson P."/>
            <person name="De Silva N."/>
            <person name="Gardiner S."/>
            <person name="Bassett H."/>
            <person name="Chagne D."/>
            <person name="Mccallum J."/>
            <person name="Dzierzon H."/>
            <person name="Deng C."/>
            <person name="Wang Y.-Y."/>
            <person name="Barron N."/>
            <person name="Manako K."/>
            <person name="Bowen J."/>
            <person name="Foster T."/>
            <person name="Erridge Z."/>
            <person name="Tiffin H."/>
            <person name="Waite C."/>
            <person name="Davies K."/>
            <person name="Grierson E."/>
            <person name="Laing W."/>
            <person name="Kirk R."/>
            <person name="Chen X."/>
            <person name="Wood M."/>
            <person name="Montefiori M."/>
            <person name="Brummell D."/>
            <person name="Schwinn K."/>
            <person name="Catanach A."/>
            <person name="Fullerton C."/>
            <person name="Li D."/>
            <person name="Meiyalaghan S."/>
            <person name="Nieuwenhuizen N."/>
            <person name="Read N."/>
            <person name="Prakash R."/>
            <person name="Hunter D."/>
            <person name="Zhang H."/>
            <person name="Mckenzie M."/>
            <person name="Knabel M."/>
            <person name="Harris A."/>
            <person name="Allan A."/>
            <person name="Chen A."/>
            <person name="Janssen B."/>
            <person name="Plunkett B."/>
            <person name="Dwamena C."/>
            <person name="Voogd C."/>
            <person name="Leif D."/>
            <person name="Lafferty D."/>
            <person name="Souleyre E."/>
            <person name="Varkonyi-Gasic E."/>
            <person name="Gambi F."/>
            <person name="Hanley J."/>
            <person name="Yao J.-L."/>
            <person name="Cheung J."/>
            <person name="David K."/>
            <person name="Warren B."/>
            <person name="Marsh K."/>
            <person name="Snowden K."/>
            <person name="Lin-Wang K."/>
            <person name="Brian L."/>
            <person name="Martinez-Sanchez M."/>
            <person name="Wang M."/>
            <person name="Ileperuma N."/>
            <person name="Macnee N."/>
            <person name="Campin R."/>
            <person name="Mcatee P."/>
            <person name="Drummond R."/>
            <person name="Espley R."/>
            <person name="Ireland H."/>
            <person name="Wu R."/>
            <person name="Atkinson R."/>
            <person name="Karunairetnam S."/>
            <person name="Bulley S."/>
            <person name="Chunkath S."/>
            <person name="Hanley Z."/>
            <person name="Storey R."/>
            <person name="Thrimawithana A."/>
            <person name="Thomson S."/>
            <person name="David C."/>
            <person name="Testolin R."/>
        </authorList>
    </citation>
    <scope>NUCLEOTIDE SEQUENCE [LARGE SCALE GENOMIC DNA]</scope>
    <source>
        <strain evidence="5">cv. Red5</strain>
        <tissue evidence="4">Young leaf</tissue>
    </source>
</reference>
<dbReference type="Gene3D" id="3.40.50.1820">
    <property type="entry name" value="alpha/beta hydrolase"/>
    <property type="match status" value="1"/>
</dbReference>
<keyword evidence="5" id="KW-1185">Reference proteome</keyword>
<dbReference type="AlphaFoldDB" id="A0A2R6Q4R1"/>
<gene>
    <name evidence="4" type="ORF">CEY00_Acc23216</name>
</gene>
<dbReference type="Pfam" id="PF12697">
    <property type="entry name" value="Abhydrolase_6"/>
    <property type="match status" value="1"/>
</dbReference>
<comment type="similarity">
    <text evidence="1">Belongs to the AB hydrolase superfamily.</text>
</comment>
<name>A0A2R6Q4R1_ACTCC</name>
<evidence type="ECO:0000256" key="2">
    <source>
        <dbReference type="ARBA" id="ARBA00022801"/>
    </source>
</evidence>